<dbReference type="PANTHER" id="PTHR40079">
    <property type="entry name" value="MANNAN ENDO-1,4-BETA-MANNOSIDASE E-RELATED"/>
    <property type="match status" value="1"/>
</dbReference>
<protein>
    <recommendedName>
        <fullName evidence="7">GH26 domain-containing protein</fullName>
    </recommendedName>
</protein>
<feature type="transmembrane region" description="Helical" evidence="5">
    <location>
        <begin position="722"/>
        <end position="742"/>
    </location>
</feature>
<feature type="transmembrane region" description="Helical" evidence="5">
    <location>
        <begin position="754"/>
        <end position="775"/>
    </location>
</feature>
<evidence type="ECO:0000256" key="6">
    <source>
        <dbReference type="SAM" id="SignalP"/>
    </source>
</evidence>
<feature type="signal peptide" evidence="6">
    <location>
        <begin position="1"/>
        <end position="34"/>
    </location>
</feature>
<evidence type="ECO:0000256" key="3">
    <source>
        <dbReference type="ARBA" id="ARBA00023295"/>
    </source>
</evidence>
<feature type="domain" description="GH26" evidence="7">
    <location>
        <begin position="1"/>
        <end position="366"/>
    </location>
</feature>
<gene>
    <name evidence="8" type="ORF">GCM10009767_04630</name>
</gene>
<feature type="chain" id="PRO_5046176250" description="GH26 domain-containing protein" evidence="6">
    <location>
        <begin position="35"/>
        <end position="812"/>
    </location>
</feature>
<feature type="transmembrane region" description="Helical" evidence="5">
    <location>
        <begin position="787"/>
        <end position="807"/>
    </location>
</feature>
<dbReference type="InterPro" id="IPR000805">
    <property type="entry name" value="Glyco_hydro_26"/>
</dbReference>
<keyword evidence="5" id="KW-0812">Transmembrane</keyword>
<evidence type="ECO:0000256" key="4">
    <source>
        <dbReference type="PROSITE-ProRule" id="PRU01100"/>
    </source>
</evidence>
<evidence type="ECO:0000256" key="1">
    <source>
        <dbReference type="ARBA" id="ARBA00007754"/>
    </source>
</evidence>
<dbReference type="Gene3D" id="3.20.20.80">
    <property type="entry name" value="Glycosidases"/>
    <property type="match status" value="1"/>
</dbReference>
<keyword evidence="3" id="KW-0326">Glycosidase</keyword>
<organism evidence="8 9">
    <name type="scientific">Kocuria aegyptia</name>
    <dbReference type="NCBI Taxonomy" id="330943"/>
    <lineage>
        <taxon>Bacteria</taxon>
        <taxon>Bacillati</taxon>
        <taxon>Actinomycetota</taxon>
        <taxon>Actinomycetes</taxon>
        <taxon>Micrococcales</taxon>
        <taxon>Micrococcaceae</taxon>
        <taxon>Kocuria</taxon>
    </lineage>
</organism>
<feature type="transmembrane region" description="Helical" evidence="5">
    <location>
        <begin position="458"/>
        <end position="480"/>
    </location>
</feature>
<dbReference type="Pfam" id="PF10129">
    <property type="entry name" value="OpgC_C"/>
    <property type="match status" value="1"/>
</dbReference>
<comment type="similarity">
    <text evidence="1 4">Belongs to the glycosyl hydrolase 26 family.</text>
</comment>
<dbReference type="InterPro" id="IPR017853">
    <property type="entry name" value="GH"/>
</dbReference>
<feature type="transmembrane region" description="Helical" evidence="5">
    <location>
        <begin position="576"/>
        <end position="598"/>
    </location>
</feature>
<dbReference type="InterPro" id="IPR022790">
    <property type="entry name" value="GH26_dom"/>
</dbReference>
<accession>A0ABN2K5T7</accession>
<feature type="transmembrane region" description="Helical" evidence="5">
    <location>
        <begin position="501"/>
        <end position="520"/>
    </location>
</feature>
<keyword evidence="6" id="KW-0732">Signal</keyword>
<feature type="transmembrane region" description="Helical" evidence="5">
    <location>
        <begin position="605"/>
        <end position="623"/>
    </location>
</feature>
<feature type="transmembrane region" description="Helical" evidence="5">
    <location>
        <begin position="431"/>
        <end position="452"/>
    </location>
</feature>
<feature type="transmembrane region" description="Helical" evidence="5">
    <location>
        <begin position="665"/>
        <end position="683"/>
    </location>
</feature>
<evidence type="ECO:0000259" key="7">
    <source>
        <dbReference type="PROSITE" id="PS51764"/>
    </source>
</evidence>
<dbReference type="InterPro" id="IPR014550">
    <property type="entry name" value="UCP028704_OpgC"/>
</dbReference>
<reference evidence="8 9" key="1">
    <citation type="journal article" date="2019" name="Int. J. Syst. Evol. Microbiol.">
        <title>The Global Catalogue of Microorganisms (GCM) 10K type strain sequencing project: providing services to taxonomists for standard genome sequencing and annotation.</title>
        <authorList>
            <consortium name="The Broad Institute Genomics Platform"/>
            <consortium name="The Broad Institute Genome Sequencing Center for Infectious Disease"/>
            <person name="Wu L."/>
            <person name="Ma J."/>
        </authorList>
    </citation>
    <scope>NUCLEOTIDE SEQUENCE [LARGE SCALE GENOMIC DNA]</scope>
    <source>
        <strain evidence="8 9">JCM 14735</strain>
    </source>
</reference>
<evidence type="ECO:0000256" key="2">
    <source>
        <dbReference type="ARBA" id="ARBA00022801"/>
    </source>
</evidence>
<dbReference type="Proteomes" id="UP001501204">
    <property type="component" value="Unassembled WGS sequence"/>
</dbReference>
<keyword evidence="9" id="KW-1185">Reference proteome</keyword>
<evidence type="ECO:0000256" key="5">
    <source>
        <dbReference type="SAM" id="Phobius"/>
    </source>
</evidence>
<evidence type="ECO:0000313" key="8">
    <source>
        <dbReference type="EMBL" id="GAA1748882.1"/>
    </source>
</evidence>
<dbReference type="EMBL" id="BAAAOA010000007">
    <property type="protein sequence ID" value="GAA1748882.1"/>
    <property type="molecule type" value="Genomic_DNA"/>
</dbReference>
<comment type="caution">
    <text evidence="8">The sequence shown here is derived from an EMBL/GenBank/DDBJ whole genome shotgun (WGS) entry which is preliminary data.</text>
</comment>
<dbReference type="PROSITE" id="PS51764">
    <property type="entry name" value="GH26"/>
    <property type="match status" value="1"/>
</dbReference>
<sequence length="812" mass="87290">MRPTGRSCARLPAAAAALLMILVLVLLSSGPARAAGTPEPGAPYLGALLDWGTDSAAGHAERLGAPAAVFGRPVPLPMDDLEQGHLRDYLSQVSEQGAHALLTIRPGIALDRVDEARAAVLAGQLADVAEGFGGTVFIRFAPQMNASWVPWGQQPEAYTAAFRTVAAAVGARLENPVMVWSPTAGTDYPFRAPTSVAPRGVDLATLDTDGNGVWDQDDDPYGPYYPGDDVVDWVGLSAYHDETGNEAARNTVPGPEGFGALLGEPDGFYATYAAGRDKPLMVETGSFYSPDAGGPTALEVKAPWWDQVLTAASSEDYDRIGAVVWNETVEERADGVLAVDWRSTADPGLATEFRDRVRASSVVTGPVTEQAALPGAETAAPGIVLQGPAAWTAAAAVLGAGLLLCLLPRWRPARAWRYAEPAPRDHRIDMLRGLAIVFVVVNHVGLTSWFQLLTQESVGVVSGAELFVLLSGAVLGMVYGPRARNDLGTVVDHTAARAWKLYLTALVVVLLVYALSWMPFLDAGAVTTFTDQGTGAAGTGAAGTTYDLYAGMDGLFEFPVQAHLVPAVLLLQVGPWQFNIMGLYVILLLVSPLVLAALARGRAWLVLLVSGGLYAAGTVYRIRLLPSQFEDSFPLLVWQVLFVLGMVAGYYRRQVVTWFADRRRRPLLVATLLLAAAFALFSWSSPYASNAYDVRLALLPDAAFRTVYDSYFGRTYLGIGRLVNVLLVVVAGYTLLSAYWALFRRALGWFLIPLGRATLYVFVVHVFLVLAVANVDALQQGNLWLNTAAYVVVLGLLWAMVRTRFLFRLVPR</sequence>
<dbReference type="SUPFAM" id="SSF51445">
    <property type="entry name" value="(Trans)glycosidases"/>
    <property type="match status" value="1"/>
</dbReference>
<feature type="transmembrane region" description="Helical" evidence="5">
    <location>
        <begin position="389"/>
        <end position="410"/>
    </location>
</feature>
<keyword evidence="5" id="KW-0472">Membrane</keyword>
<proteinExistence type="inferred from homology"/>
<keyword evidence="5" id="KW-1133">Transmembrane helix</keyword>
<keyword evidence="2" id="KW-0378">Hydrolase</keyword>
<evidence type="ECO:0000313" key="9">
    <source>
        <dbReference type="Proteomes" id="UP001501204"/>
    </source>
</evidence>
<name>A0ABN2K5T7_9MICC</name>
<comment type="caution">
    <text evidence="4">Lacks conserved residue(s) required for the propagation of feature annotation.</text>
</comment>
<feature type="transmembrane region" description="Helical" evidence="5">
    <location>
        <begin position="635"/>
        <end position="653"/>
    </location>
</feature>
<dbReference type="PANTHER" id="PTHR40079:SF4">
    <property type="entry name" value="GH26 DOMAIN-CONTAINING PROTEIN-RELATED"/>
    <property type="match status" value="1"/>
</dbReference>